<dbReference type="Proteomes" id="UP000290407">
    <property type="component" value="Unassembled WGS sequence"/>
</dbReference>
<evidence type="ECO:0000313" key="1">
    <source>
        <dbReference type="EMBL" id="RYC69656.1"/>
    </source>
</evidence>
<proteinExistence type="predicted"/>
<dbReference type="Gene3D" id="1.10.287.1080">
    <property type="entry name" value="MazG-like"/>
    <property type="match status" value="1"/>
</dbReference>
<sequence>MDYIKQLTELQQQIGYKPGNNEPVAFLGLLGEVGEVAAEADVSARNELISEVEGLSMLEREIYQKKHMLRFYAAEVDALKKQVRKDRAYSNGLVVEIANEEDFKLELADVFYYLNAIASCMGMTLNDLAKLSYEKVMAKRATIGPEILSNPESN</sequence>
<gene>
    <name evidence="1" type="ORF">EQG79_13730</name>
</gene>
<reference evidence="1 2" key="1">
    <citation type="submission" date="2019-01" db="EMBL/GenBank/DDBJ databases">
        <title>Spirosoma flava sp. nov., a propanil-degrading bacterium isolated from herbicide-contaminated soil.</title>
        <authorList>
            <person name="Zhang L."/>
            <person name="Jiang J.-D."/>
        </authorList>
    </citation>
    <scope>NUCLEOTIDE SEQUENCE [LARGE SCALE GENOMIC DNA]</scope>
    <source>
        <strain evidence="1 2">TY50</strain>
    </source>
</reference>
<dbReference type="AlphaFoldDB" id="A0A4Q2UKC6"/>
<evidence type="ECO:0008006" key="3">
    <source>
        <dbReference type="Google" id="ProtNLM"/>
    </source>
</evidence>
<protein>
    <recommendedName>
        <fullName evidence="3">NTP pyrophosphohydrolase MazG putative catalytic core domain-containing protein</fullName>
    </recommendedName>
</protein>
<accession>A0A4Q2UKC6</accession>
<dbReference type="RefSeq" id="WP_129601903.1">
    <property type="nucleotide sequence ID" value="NZ_SBLB01000003.1"/>
</dbReference>
<comment type="caution">
    <text evidence="1">The sequence shown here is derived from an EMBL/GenBank/DDBJ whole genome shotgun (WGS) entry which is preliminary data.</text>
</comment>
<dbReference type="EMBL" id="SBLB01000003">
    <property type="protein sequence ID" value="RYC69656.1"/>
    <property type="molecule type" value="Genomic_DNA"/>
</dbReference>
<dbReference type="SUPFAM" id="SSF101386">
    <property type="entry name" value="all-alpha NTP pyrophosphatases"/>
    <property type="match status" value="1"/>
</dbReference>
<keyword evidence="2" id="KW-1185">Reference proteome</keyword>
<organism evidence="1 2">
    <name type="scientific">Spirosoma sordidisoli</name>
    <dbReference type="NCBI Taxonomy" id="2502893"/>
    <lineage>
        <taxon>Bacteria</taxon>
        <taxon>Pseudomonadati</taxon>
        <taxon>Bacteroidota</taxon>
        <taxon>Cytophagia</taxon>
        <taxon>Cytophagales</taxon>
        <taxon>Cytophagaceae</taxon>
        <taxon>Spirosoma</taxon>
    </lineage>
</organism>
<evidence type="ECO:0000313" key="2">
    <source>
        <dbReference type="Proteomes" id="UP000290407"/>
    </source>
</evidence>
<name>A0A4Q2UKC6_9BACT</name>